<organism evidence="1 2">
    <name type="scientific">Paracoccus sulfuroxidans</name>
    <dbReference type="NCBI Taxonomy" id="384678"/>
    <lineage>
        <taxon>Bacteria</taxon>
        <taxon>Pseudomonadati</taxon>
        <taxon>Pseudomonadota</taxon>
        <taxon>Alphaproteobacteria</taxon>
        <taxon>Rhodobacterales</taxon>
        <taxon>Paracoccaceae</taxon>
        <taxon>Paracoccus</taxon>
    </lineage>
</organism>
<evidence type="ECO:0000313" key="1">
    <source>
        <dbReference type="EMBL" id="TWI36836.1"/>
    </source>
</evidence>
<proteinExistence type="predicted"/>
<dbReference type="InterPro" id="IPR027417">
    <property type="entry name" value="P-loop_NTPase"/>
</dbReference>
<dbReference type="SUPFAM" id="SSF52540">
    <property type="entry name" value="P-loop containing nucleoside triphosphate hydrolases"/>
    <property type="match status" value="1"/>
</dbReference>
<keyword evidence="2" id="KW-1185">Reference proteome</keyword>
<dbReference type="Proteomes" id="UP000316225">
    <property type="component" value="Unassembled WGS sequence"/>
</dbReference>
<dbReference type="AlphaFoldDB" id="A0A562NYM6"/>
<evidence type="ECO:0008006" key="3">
    <source>
        <dbReference type="Google" id="ProtNLM"/>
    </source>
</evidence>
<comment type="caution">
    <text evidence="1">The sequence shown here is derived from an EMBL/GenBank/DDBJ whole genome shotgun (WGS) entry which is preliminary data.</text>
</comment>
<dbReference type="RefSeq" id="WP_145396282.1">
    <property type="nucleotide sequence ID" value="NZ_VLKU01000002.1"/>
</dbReference>
<dbReference type="Gene3D" id="3.40.50.300">
    <property type="entry name" value="P-loop containing nucleotide triphosphate hydrolases"/>
    <property type="match status" value="1"/>
</dbReference>
<gene>
    <name evidence="1" type="ORF">IQ24_00620</name>
</gene>
<dbReference type="EMBL" id="VLKU01000002">
    <property type="protein sequence ID" value="TWI36836.1"/>
    <property type="molecule type" value="Genomic_DNA"/>
</dbReference>
<sequence length="201" mass="23044">MLIFIPARLTLLSLPKTGTTALEVALSDRADIAFRSAPEIKHLNLRQYRRNIRPLLTPFGAPEFETVATMRDPIDWLRSWYRFRTRDALIGHANSTVQVSFEQFIEAWLRPMEERPAYARIGRQSDFLRNGHGHVAITHLFRYEAMDALLKFLGQRLGSPVTLESKNVSPRTVTDLSPALEARLREALAAEFEVWESARVE</sequence>
<dbReference type="OrthoDB" id="7687351at2"/>
<name>A0A562NYM6_9RHOB</name>
<protein>
    <recommendedName>
        <fullName evidence="3">Gamma-glutamyl kinase</fullName>
    </recommendedName>
</protein>
<evidence type="ECO:0000313" key="2">
    <source>
        <dbReference type="Proteomes" id="UP000316225"/>
    </source>
</evidence>
<reference evidence="1 2" key="1">
    <citation type="journal article" date="2015" name="Stand. Genomic Sci.">
        <title>Genomic Encyclopedia of Bacterial and Archaeal Type Strains, Phase III: the genomes of soil and plant-associated and newly described type strains.</title>
        <authorList>
            <person name="Whitman W.B."/>
            <person name="Woyke T."/>
            <person name="Klenk H.P."/>
            <person name="Zhou Y."/>
            <person name="Lilburn T.G."/>
            <person name="Beck B.J."/>
            <person name="De Vos P."/>
            <person name="Vandamme P."/>
            <person name="Eisen J.A."/>
            <person name="Garrity G."/>
            <person name="Hugenholtz P."/>
            <person name="Kyrpides N.C."/>
        </authorList>
    </citation>
    <scope>NUCLEOTIDE SEQUENCE [LARGE SCALE GENOMIC DNA]</scope>
    <source>
        <strain evidence="1 2">CGMCC 1.5364</strain>
    </source>
</reference>
<accession>A0A562NYM6</accession>